<comment type="caution">
    <text evidence="1">The sequence shown here is derived from an EMBL/GenBank/DDBJ whole genome shotgun (WGS) entry which is preliminary data.</text>
</comment>
<evidence type="ECO:0000313" key="1">
    <source>
        <dbReference type="EMBL" id="RSB21327.1"/>
    </source>
</evidence>
<evidence type="ECO:0000313" key="2">
    <source>
        <dbReference type="Proteomes" id="UP000275321"/>
    </source>
</evidence>
<organism evidence="1 2">
    <name type="scientific">Enterobacter cloacae</name>
    <dbReference type="NCBI Taxonomy" id="550"/>
    <lineage>
        <taxon>Bacteria</taxon>
        <taxon>Pseudomonadati</taxon>
        <taxon>Pseudomonadota</taxon>
        <taxon>Gammaproteobacteria</taxon>
        <taxon>Enterobacterales</taxon>
        <taxon>Enterobacteriaceae</taxon>
        <taxon>Enterobacter</taxon>
        <taxon>Enterobacter cloacae complex</taxon>
    </lineage>
</organism>
<proteinExistence type="predicted"/>
<sequence length="65" mass="7862">MQPGFLPLPEYQVHIEFRQCSEKHLLSYWQRKISALLKQILTNRHPEVFLHPYWEASALKLQHHV</sequence>
<name>A0A3R9AZK0_ENTCL</name>
<protein>
    <submittedName>
        <fullName evidence="1">Uncharacterized protein</fullName>
    </submittedName>
</protein>
<reference evidence="1 2" key="1">
    <citation type="submission" date="2018-10" db="EMBL/GenBank/DDBJ databases">
        <title>Transmission dynamics of multidrug resistant bacteria on intensive care unit surfaces.</title>
        <authorList>
            <person name="D'Souza A.W."/>
            <person name="Potter R.F."/>
            <person name="Wallace M."/>
            <person name="Shupe A."/>
            <person name="Patel S."/>
            <person name="Sun S."/>
            <person name="Gul D."/>
            <person name="Kwon J.H."/>
            <person name="Andleeb S."/>
            <person name="Burnham C.-A.D."/>
            <person name="Dantas G."/>
        </authorList>
    </citation>
    <scope>NUCLEOTIDE SEQUENCE [LARGE SCALE GENOMIC DNA]</scope>
    <source>
        <strain evidence="1 2">EC_073</strain>
    </source>
</reference>
<gene>
    <name evidence="1" type="ORF">EGK68_26105</name>
</gene>
<accession>A0A3R9AZK0</accession>
<dbReference type="EMBL" id="RHWT01000111">
    <property type="protein sequence ID" value="RSB21327.1"/>
    <property type="molecule type" value="Genomic_DNA"/>
</dbReference>
<dbReference type="AlphaFoldDB" id="A0A3R9AZK0"/>
<dbReference type="Proteomes" id="UP000275321">
    <property type="component" value="Unassembled WGS sequence"/>
</dbReference>